<comment type="caution">
    <text evidence="1">The sequence shown here is derived from an EMBL/GenBank/DDBJ whole genome shotgun (WGS) entry which is preliminary data.</text>
</comment>
<dbReference type="EMBL" id="JAEUGD010000004">
    <property type="protein sequence ID" value="MBL6445174.1"/>
    <property type="molecule type" value="Genomic_DNA"/>
</dbReference>
<dbReference type="AlphaFoldDB" id="A0A937KAZ6"/>
<gene>
    <name evidence="1" type="ORF">JMN32_02570</name>
</gene>
<sequence>MEFIVKTVIFSALFFSSFTGYSQSKPMPLPADTYENKSIPELLSSEIKKALSYYPELQNTRIDFVFRDNIRNAVMQAQPRVKTLFKKKYKRVYKVKISRYLTLNDSTMGIEHVPHEILVGWLAHELGHVLDYLDRSSFQMVGFGFKYLTSKPFLMKAERQADTFAIMHGLADEIVKTKKYILNQEDLPKEYKDRINRLYISPEEVRHIEEEMESI</sequence>
<proteinExistence type="predicted"/>
<evidence type="ECO:0000313" key="1">
    <source>
        <dbReference type="EMBL" id="MBL6445174.1"/>
    </source>
</evidence>
<keyword evidence="2" id="KW-1185">Reference proteome</keyword>
<reference evidence="1" key="1">
    <citation type="submission" date="2021-01" db="EMBL/GenBank/DDBJ databases">
        <title>Fulvivirga kasyanovii gen. nov., sp nov., a novel member of the phylum Bacteroidetes isolated from seawater in a mussel farm.</title>
        <authorList>
            <person name="Zhao L.-H."/>
            <person name="Wang Z.-J."/>
        </authorList>
    </citation>
    <scope>NUCLEOTIDE SEQUENCE</scope>
    <source>
        <strain evidence="1">29W222</strain>
    </source>
</reference>
<evidence type="ECO:0000313" key="2">
    <source>
        <dbReference type="Proteomes" id="UP000614216"/>
    </source>
</evidence>
<dbReference type="Proteomes" id="UP000614216">
    <property type="component" value="Unassembled WGS sequence"/>
</dbReference>
<organism evidence="1 2">
    <name type="scientific">Fulvivirga marina</name>
    <dbReference type="NCBI Taxonomy" id="2494733"/>
    <lineage>
        <taxon>Bacteria</taxon>
        <taxon>Pseudomonadati</taxon>
        <taxon>Bacteroidota</taxon>
        <taxon>Cytophagia</taxon>
        <taxon>Cytophagales</taxon>
        <taxon>Fulvivirgaceae</taxon>
        <taxon>Fulvivirga</taxon>
    </lineage>
</organism>
<accession>A0A937KAZ6</accession>
<protein>
    <submittedName>
        <fullName evidence="1">Uncharacterized protein</fullName>
    </submittedName>
</protein>
<name>A0A937KAZ6_9BACT</name>